<name>A0ABD6QIA7_MYCFO</name>
<comment type="caution">
    <text evidence="2">The sequence shown here is derived from an EMBL/GenBank/DDBJ whole genome shotgun (WGS) entry which is preliminary data.</text>
</comment>
<dbReference type="Pfam" id="PF07510">
    <property type="entry name" value="GmrSD_C"/>
    <property type="match status" value="1"/>
</dbReference>
<accession>A0ABD6QIA7</accession>
<dbReference type="PANTHER" id="PTHR24094:SF15">
    <property type="entry name" value="AMP-DEPENDENT SYNTHETASE_LIGASE DOMAIN-CONTAINING PROTEIN-RELATED"/>
    <property type="match status" value="1"/>
</dbReference>
<reference evidence="2 3" key="1">
    <citation type="submission" date="2016-07" db="EMBL/GenBank/DDBJ databases">
        <authorList>
            <person name="Sutton G."/>
            <person name="Brinkac L."/>
            <person name="Sanka R."/>
            <person name="Adams M."/>
            <person name="Lau E."/>
            <person name="Kumar A."/>
            <person name="Macaden R."/>
        </authorList>
    </citation>
    <scope>NUCLEOTIDE SEQUENCE [LARGE SCALE GENOMIC DNA]</scope>
    <source>
        <strain evidence="2 3">GA-0871</strain>
    </source>
</reference>
<dbReference type="Gene3D" id="1.10.30.50">
    <property type="match status" value="1"/>
</dbReference>
<protein>
    <recommendedName>
        <fullName evidence="1">GmrSD restriction endonucleases C-terminal domain-containing protein</fullName>
    </recommendedName>
</protein>
<dbReference type="RefSeq" id="WP_076206412.1">
    <property type="nucleotide sequence ID" value="NZ_MBER01000111.1"/>
</dbReference>
<sequence length="254" mass="27716">MSTATQASSAEVENLLSTITVVESIPHVAGYERGCGTDKKTGRRQACVFGPAWNNPRNRSGCDTRNLVLKAQLSDVQYKPGKRNCKVIAGWRIDPYTGARITLKQIAIDHVVPLSAAWSAGAWQWTPQQRVTFANDPDNLLAVSSSSNSSKSDSTISEWLPPTGACPYVVQFLTVVRKYRLPISAADRTTAAATCAGAPPQGVQLMKPLQRAQVAAGARRRPGWIRNVANRREGQQWRDQLIRWGSASSRSATE</sequence>
<feature type="domain" description="GmrSD restriction endonucleases C-terminal" evidence="1">
    <location>
        <begin position="64"/>
        <end position="154"/>
    </location>
</feature>
<dbReference type="InterPro" id="IPR011089">
    <property type="entry name" value="GmrSD_C"/>
</dbReference>
<organism evidence="2 3">
    <name type="scientific">Mycolicibacterium fortuitum</name>
    <name type="common">Mycobacterium fortuitum</name>
    <dbReference type="NCBI Taxonomy" id="1766"/>
    <lineage>
        <taxon>Bacteria</taxon>
        <taxon>Bacillati</taxon>
        <taxon>Actinomycetota</taxon>
        <taxon>Actinomycetes</taxon>
        <taxon>Mycobacteriales</taxon>
        <taxon>Mycobacteriaceae</taxon>
        <taxon>Mycolicibacterium</taxon>
    </lineage>
</organism>
<dbReference type="PANTHER" id="PTHR24094">
    <property type="entry name" value="SECRETED PROTEIN"/>
    <property type="match status" value="1"/>
</dbReference>
<evidence type="ECO:0000259" key="1">
    <source>
        <dbReference type="Pfam" id="PF07510"/>
    </source>
</evidence>
<evidence type="ECO:0000313" key="3">
    <source>
        <dbReference type="Proteomes" id="UP000187001"/>
    </source>
</evidence>
<dbReference type="Proteomes" id="UP000187001">
    <property type="component" value="Unassembled WGS sequence"/>
</dbReference>
<proteinExistence type="predicted"/>
<dbReference type="EMBL" id="MBER01000111">
    <property type="protein sequence ID" value="OMC40150.1"/>
    <property type="molecule type" value="Genomic_DNA"/>
</dbReference>
<evidence type="ECO:0000313" key="2">
    <source>
        <dbReference type="EMBL" id="OMC40150.1"/>
    </source>
</evidence>
<gene>
    <name evidence="2" type="ORF">A5742_04255</name>
</gene>
<dbReference type="AlphaFoldDB" id="A0ABD6QIA7"/>